<keyword evidence="5" id="KW-0968">Cytoplasmic vesicle</keyword>
<dbReference type="SMART" id="SM00584">
    <property type="entry name" value="TLDc"/>
    <property type="match status" value="1"/>
</dbReference>
<name>A0ABY1UVN1_9APIC</name>
<feature type="region of interest" description="Disordered" evidence="7">
    <location>
        <begin position="291"/>
        <end position="324"/>
    </location>
</feature>
<keyword evidence="4" id="KW-0472">Membrane</keyword>
<accession>A0ABY1UVN1</accession>
<feature type="compositionally biased region" description="Polar residues" evidence="7">
    <location>
        <begin position="310"/>
        <end position="324"/>
    </location>
</feature>
<dbReference type="PROSITE" id="PS51886">
    <property type="entry name" value="TLDC"/>
    <property type="match status" value="1"/>
</dbReference>
<feature type="region of interest" description="Disordered" evidence="7">
    <location>
        <begin position="844"/>
        <end position="885"/>
    </location>
</feature>
<evidence type="ECO:0000313" key="9">
    <source>
        <dbReference type="EMBL" id="SOV19763.1"/>
    </source>
</evidence>
<evidence type="ECO:0000256" key="7">
    <source>
        <dbReference type="SAM" id="MobiDB-lite"/>
    </source>
</evidence>
<feature type="region of interest" description="Disordered" evidence="7">
    <location>
        <begin position="596"/>
        <end position="640"/>
    </location>
</feature>
<feature type="region of interest" description="Disordered" evidence="7">
    <location>
        <begin position="1045"/>
        <end position="1073"/>
    </location>
</feature>
<evidence type="ECO:0000256" key="2">
    <source>
        <dbReference type="ARBA" id="ARBA00004184"/>
    </source>
</evidence>
<proteinExistence type="predicted"/>
<evidence type="ECO:0000256" key="5">
    <source>
        <dbReference type="ARBA" id="ARBA00023329"/>
    </source>
</evidence>
<sequence>MKKIYRQTKTDEIFQSQKNKYHHLINKNHIYNNIYLNLDVYEKWRNLTIDKDENKHWNEKSLNMVLNADANLMDKEVKNLLRRGISDSLKHLIWLRSNDVNYFVINFPHFYETTIYNTFGEKVPTNLSNDCPTFCGGILGLQEDIMCVQTKIEELEIENNDNCGHFNINDSTSNILQLLFNHPNDNEKNSDKYLLPEHNFWLEPKTLSTPNFAFSNKKKKKKFLYIENVKNKFLKSKKIDQYLRVASDSVLPYSNNFILKNISNKFSKYKSNKNIDKKGLFGNIHTNINIFNNNNSNMENYDEKKKEENNSTNNQVNKENTIKLSNCSESEKNILIKDDIIIFHNTNEDNVNDNEEEDDDDEEEEEEEEDEDANVNGNNNGENDRDNKMNTYYHNHPQHDIQISNTNNINNIHNSSIYNNNFERDSCIFTNNYDMPDSNKYLHIQYYMNEQYIISKKQAEKMNKAKLYLRSKRKKKMHKPRDNLRTKSCQESNTSIGAHGSDSSLSNYSNEKTLNDDMESFTLNKGSSYNRTKSFFKKAFGTKYTQPKKNERKLSDHISLLLKKTLNVENCENDDILPHKYLGDSLDERYKNAKRNFAQENDETHGEDNDELTDEEEDELGNEQGGNNSQRKKKNKNKNYTEYKELNENEIKGNNKNIIRNMQYGYHKYNMEYNGKMFVEGYDKDDNNMVKLSEYNSKEIEKNDFGSVDYNEKEIHNLKGEEKTYRKSILGMIKHIFYKKKKENDEDSLDKDIMNKKYINTLERTGEQKSNDFTYNMKNNYINDNTNSKSWTKHDIDKKNGYKNYNMHINNKQKIKRENEIDAFGDTLDDCKCDLNEEEKDINGKKYDTNKNTTNDIKMDSNNNNMNNNNNNDNNNDNNDNNTNNNRGHAYSIIINNENNTNIDYYDIVNGTYNKSKTKHNNYDKSNNTYHNNYNSGQILKYKKNNNDEYNVDNYYRTLERLRHYSCNVQRNREYEGEIMQRNASDNIYKKSYLYVENNNDDFRNQKKNKVFEYEQKGKHMDKENNDNEKDNLLDTHDSFISDYENGMDNLKLPSSHELNDDDIKKKGEKKKKKINFQDAYEEKGEENDLSNNKKSDKIYYYDKDEKSGDNNNNNKENIVDFRIKESSGGEDVKNDMNNLNEKETNNNMKKYGLPLNNKENKHLEQELYNKFYENKNPNNAYPNVYNLDDATELTALLNDDGKHEIRKLLWAINNNFGNDVEFAPIIPNLCIVLLIYFKASVVYCIIHCLIKKGIDSVRNKQLPFFIYKRKDFVKYVKYILNAFIQFLPKCYHYLRKLNFDLAAWTARCIQDGFSRMLPFDFVLRIYGIYLFEGQKTLCLYCLALLKFLENDILKCTNIEEVENILYHICMHPYLDINELTQIAYRFKLKSKEKHLKFSTKCPSPYLMNVKLKTFYRPRLNDNSTLINSFHWENIWEKIPSNIRSLDPFLTYATKKDGYNLQILLEKTERNKKKPMILILKTFDCDLIGFFCPFSLNRDYNFVSTSDKSSAFVFTFNSNFNFYKWSGKNNTSVLIKDGIYIGGNDIAIYIDKDIKVGKTNPSDSFLSPPLITGGNDFNIMDIEIWNLK</sequence>
<feature type="compositionally biased region" description="Polar residues" evidence="7">
    <location>
        <begin position="486"/>
        <end position="511"/>
    </location>
</feature>
<evidence type="ECO:0000313" key="10">
    <source>
        <dbReference type="Proteomes" id="UP000831156"/>
    </source>
</evidence>
<feature type="region of interest" description="Disordered" evidence="7">
    <location>
        <begin position="472"/>
        <end position="511"/>
    </location>
</feature>
<evidence type="ECO:0000256" key="4">
    <source>
        <dbReference type="ARBA" id="ARBA00023136"/>
    </source>
</evidence>
<evidence type="ECO:0000256" key="6">
    <source>
        <dbReference type="ARBA" id="ARBA00034103"/>
    </source>
</evidence>
<dbReference type="EMBL" id="LT969437">
    <property type="protein sequence ID" value="SOV19763.1"/>
    <property type="molecule type" value="Genomic_DNA"/>
</dbReference>
<evidence type="ECO:0000256" key="3">
    <source>
        <dbReference type="ARBA" id="ARBA00023018"/>
    </source>
</evidence>
<feature type="domain" description="TLDc" evidence="8">
    <location>
        <begin position="1425"/>
        <end position="1588"/>
    </location>
</feature>
<dbReference type="Pfam" id="PF00566">
    <property type="entry name" value="RabGAP-TBC"/>
    <property type="match status" value="1"/>
</dbReference>
<dbReference type="Pfam" id="PF07534">
    <property type="entry name" value="TLD"/>
    <property type="match status" value="1"/>
</dbReference>
<dbReference type="SUPFAM" id="SSF47923">
    <property type="entry name" value="Ypt/Rab-GAP domain of gyp1p"/>
    <property type="match status" value="1"/>
</dbReference>
<protein>
    <submittedName>
        <fullName evidence="9">Rab GTPase activator, putative</fullName>
    </submittedName>
</protein>
<feature type="compositionally biased region" description="Low complexity" evidence="7">
    <location>
        <begin position="862"/>
        <end position="885"/>
    </location>
</feature>
<keyword evidence="3" id="KW-0770">Synapse</keyword>
<evidence type="ECO:0000256" key="1">
    <source>
        <dbReference type="ARBA" id="ARBA00004156"/>
    </source>
</evidence>
<reference evidence="9" key="1">
    <citation type="submission" date="2016-09" db="EMBL/GenBank/DDBJ databases">
        <authorList>
            <consortium name="Pathogen Informatics"/>
            <person name="Sun Q."/>
            <person name="Inoue M."/>
        </authorList>
    </citation>
    <scope>NUCLEOTIDE SEQUENCE</scope>
</reference>
<dbReference type="InterPro" id="IPR035969">
    <property type="entry name" value="Rab-GAP_TBC_sf"/>
</dbReference>
<evidence type="ECO:0000259" key="8">
    <source>
        <dbReference type="PROSITE" id="PS51886"/>
    </source>
</evidence>
<feature type="compositionally biased region" description="Acidic residues" evidence="7">
    <location>
        <begin position="608"/>
        <end position="621"/>
    </location>
</feature>
<dbReference type="InterPro" id="IPR000195">
    <property type="entry name" value="Rab-GAP-TBC_dom"/>
</dbReference>
<dbReference type="Proteomes" id="UP000831156">
    <property type="component" value="Chromosome 14"/>
</dbReference>
<comment type="subcellular location">
    <subcellularLocation>
        <location evidence="1">Cytoplasmic vesicle membrane</location>
    </subcellularLocation>
    <subcellularLocation>
        <location evidence="2">Endomembrane system</location>
        <topology evidence="2">Peripheral membrane protein</topology>
    </subcellularLocation>
    <subcellularLocation>
        <location evidence="6">Synapse</location>
    </subcellularLocation>
</comment>
<dbReference type="InterPro" id="IPR006571">
    <property type="entry name" value="TLDc_dom"/>
</dbReference>
<gene>
    <name evidence="9" type="ORF">PGABG01_1466600</name>
</gene>
<feature type="compositionally biased region" description="Acidic residues" evidence="7">
    <location>
        <begin position="350"/>
        <end position="373"/>
    </location>
</feature>
<feature type="region of interest" description="Disordered" evidence="7">
    <location>
        <begin position="346"/>
        <end position="393"/>
    </location>
</feature>
<dbReference type="Gene3D" id="1.10.472.80">
    <property type="entry name" value="Ypt/Rab-GAP domain of gyp1p, domain 3"/>
    <property type="match status" value="1"/>
</dbReference>
<organism evidence="9 10">
    <name type="scientific">Plasmodium gaboni</name>
    <dbReference type="NCBI Taxonomy" id="647221"/>
    <lineage>
        <taxon>Eukaryota</taxon>
        <taxon>Sar</taxon>
        <taxon>Alveolata</taxon>
        <taxon>Apicomplexa</taxon>
        <taxon>Aconoidasida</taxon>
        <taxon>Haemosporida</taxon>
        <taxon>Plasmodiidae</taxon>
        <taxon>Plasmodium</taxon>
        <taxon>Plasmodium (Laverania)</taxon>
    </lineage>
</organism>
<keyword evidence="10" id="KW-1185">Reference proteome</keyword>